<dbReference type="VEuPathDB" id="FungiDB:G647_02931"/>
<dbReference type="PANTHER" id="PTHR31845">
    <property type="entry name" value="FINGER DOMAIN PROTEIN, PUTATIVE-RELATED"/>
    <property type="match status" value="1"/>
</dbReference>
<feature type="region of interest" description="Disordered" evidence="6">
    <location>
        <begin position="20"/>
        <end position="63"/>
    </location>
</feature>
<keyword evidence="2" id="KW-0805">Transcription regulation</keyword>
<evidence type="ECO:0000256" key="3">
    <source>
        <dbReference type="ARBA" id="ARBA00023125"/>
    </source>
</evidence>
<evidence type="ECO:0000313" key="8">
    <source>
        <dbReference type="EMBL" id="OCT48979.1"/>
    </source>
</evidence>
<dbReference type="PANTHER" id="PTHR31845:SF39">
    <property type="entry name" value="TRANSCRIPTION FACTOR PBCR-RELATED"/>
    <property type="match status" value="1"/>
</dbReference>
<evidence type="ECO:0000256" key="4">
    <source>
        <dbReference type="ARBA" id="ARBA00023163"/>
    </source>
</evidence>
<dbReference type="PROSITE" id="PS00463">
    <property type="entry name" value="ZN2_CY6_FUNGAL_1"/>
    <property type="match status" value="1"/>
</dbReference>
<dbReference type="SMART" id="SM00066">
    <property type="entry name" value="GAL4"/>
    <property type="match status" value="1"/>
</dbReference>
<dbReference type="VEuPathDB" id="FungiDB:CLCR_04617"/>
<feature type="domain" description="Zn(2)-C6 fungal-type" evidence="7">
    <location>
        <begin position="64"/>
        <end position="96"/>
    </location>
</feature>
<dbReference type="GO" id="GO:0000976">
    <property type="term" value="F:transcription cis-regulatory region binding"/>
    <property type="evidence" value="ECO:0007669"/>
    <property type="project" value="TreeGrafter"/>
</dbReference>
<dbReference type="CDD" id="cd12148">
    <property type="entry name" value="fungal_TF_MHR"/>
    <property type="match status" value="1"/>
</dbReference>
<dbReference type="AlphaFoldDB" id="A0A1C1CKH1"/>
<evidence type="ECO:0000256" key="1">
    <source>
        <dbReference type="ARBA" id="ARBA00004123"/>
    </source>
</evidence>
<accession>A0A1C1CKH1</accession>
<proteinExistence type="predicted"/>
<gene>
    <name evidence="8" type="ORF">CLCR_04617</name>
</gene>
<evidence type="ECO:0000313" key="9">
    <source>
        <dbReference type="Proteomes" id="UP000094526"/>
    </source>
</evidence>
<dbReference type="eggNOG" id="ENOG502QRYY">
    <property type="taxonomic scope" value="Eukaryota"/>
</dbReference>
<sequence length="738" mass="82228">MALQRPLPVETLVPFDQVRSSETRAVLQDVDRQDSNNYSQSPDSQEDDDASGTEKPKRQKRSRACVACRNMKIRCLPVEGQEACNACSKVNRQCIMPGPPRKRQKTVHKVAELEKKINALTDALLAKQQQTDGAKVEAESPAKDAPTTSSSEPARTEDTSNTSRDSYHCAMIEQAFPSTTPTRYSTTCGAVTFEPLARDDYVDVVDRGDLTVESATKLFSFWRDRMCGTNPIVIFPPGADIQEIRKTRPMTFLAILTAASAVIQPSAQPALTIELNRQISERVLFHGDKSLDLIQAMLFNSQYYVRPRTARDMAFNHNIQAASVMALELGIGKRSKVVRSPEEEVEFCRTWLACYQSNITVTTILRLPSLVRFGPRVEECLETLSKSPYAAPSDKWLCATVGLARIAEEVSAAFDMDDPGAELKFTEPRIQHQLKCFQRQLRLWEKTVDVSIDPQGFVRHHAACINLYIHEIAIHQDHNVDDFRPAAHSLEERKQPEIVTAAHVEALSTLLTSSHQVLDTYLSLDSDCARTLSNLYIVWSSYAIMVLMKLHWIFNSPESKFGAVFLPDLRTNYYIDALLGRLSEISANGKNPCAAAFGFVFTKLKMWHLHRTGQLPDEEAGGGGGQDRASSILAQNTGEAIPSAKRMDIPGILGPTTSNDPPTATLPHQRPFTPGFMPGGNWNNVESAGHHQSGQNLNAAYDAASYGRTNWDQFNFSTEELDMFDIYMNNSGWMGYLL</sequence>
<evidence type="ECO:0000256" key="2">
    <source>
        <dbReference type="ARBA" id="ARBA00023015"/>
    </source>
</evidence>
<name>A0A1C1CKH1_9EURO</name>
<feature type="compositionally biased region" description="Polar residues" evidence="6">
    <location>
        <begin position="146"/>
        <end position="164"/>
    </location>
</feature>
<keyword evidence="3" id="KW-0238">DNA-binding</keyword>
<dbReference type="InterPro" id="IPR036864">
    <property type="entry name" value="Zn2-C6_fun-type_DNA-bd_sf"/>
</dbReference>
<feature type="region of interest" description="Disordered" evidence="6">
    <location>
        <begin position="128"/>
        <end position="164"/>
    </location>
</feature>
<evidence type="ECO:0000256" key="6">
    <source>
        <dbReference type="SAM" id="MobiDB-lite"/>
    </source>
</evidence>
<comment type="caution">
    <text evidence="8">The sequence shown here is derived from an EMBL/GenBank/DDBJ whole genome shotgun (WGS) entry which is preliminary data.</text>
</comment>
<dbReference type="InterPro" id="IPR001138">
    <property type="entry name" value="Zn2Cys6_DnaBD"/>
</dbReference>
<keyword evidence="4" id="KW-0804">Transcription</keyword>
<dbReference type="PROSITE" id="PS50048">
    <property type="entry name" value="ZN2_CY6_FUNGAL_2"/>
    <property type="match status" value="1"/>
</dbReference>
<dbReference type="GO" id="GO:0000981">
    <property type="term" value="F:DNA-binding transcription factor activity, RNA polymerase II-specific"/>
    <property type="evidence" value="ECO:0007669"/>
    <property type="project" value="InterPro"/>
</dbReference>
<dbReference type="Gene3D" id="4.10.240.10">
    <property type="entry name" value="Zn(2)-C6 fungal-type DNA-binding domain"/>
    <property type="match status" value="1"/>
</dbReference>
<dbReference type="CDD" id="cd00067">
    <property type="entry name" value="GAL4"/>
    <property type="match status" value="1"/>
</dbReference>
<dbReference type="OrthoDB" id="8062037at2759"/>
<dbReference type="Proteomes" id="UP000094526">
    <property type="component" value="Unassembled WGS sequence"/>
</dbReference>
<evidence type="ECO:0000256" key="5">
    <source>
        <dbReference type="ARBA" id="ARBA00023242"/>
    </source>
</evidence>
<dbReference type="SUPFAM" id="SSF57701">
    <property type="entry name" value="Zn2/Cys6 DNA-binding domain"/>
    <property type="match status" value="1"/>
</dbReference>
<comment type="subcellular location">
    <subcellularLocation>
        <location evidence="1">Nucleus</location>
    </subcellularLocation>
</comment>
<dbReference type="InterPro" id="IPR051089">
    <property type="entry name" value="prtT"/>
</dbReference>
<dbReference type="EMBL" id="LGRB01000011">
    <property type="protein sequence ID" value="OCT48979.1"/>
    <property type="molecule type" value="Genomic_DNA"/>
</dbReference>
<organism evidence="8 9">
    <name type="scientific">Cladophialophora carrionii</name>
    <dbReference type="NCBI Taxonomy" id="86049"/>
    <lineage>
        <taxon>Eukaryota</taxon>
        <taxon>Fungi</taxon>
        <taxon>Dikarya</taxon>
        <taxon>Ascomycota</taxon>
        <taxon>Pezizomycotina</taxon>
        <taxon>Eurotiomycetes</taxon>
        <taxon>Chaetothyriomycetidae</taxon>
        <taxon>Chaetothyriales</taxon>
        <taxon>Herpotrichiellaceae</taxon>
        <taxon>Cladophialophora</taxon>
    </lineage>
</organism>
<dbReference type="GO" id="GO:0008270">
    <property type="term" value="F:zinc ion binding"/>
    <property type="evidence" value="ECO:0007669"/>
    <property type="project" value="InterPro"/>
</dbReference>
<evidence type="ECO:0000259" key="7">
    <source>
        <dbReference type="PROSITE" id="PS50048"/>
    </source>
</evidence>
<dbReference type="GO" id="GO:0005634">
    <property type="term" value="C:nucleus"/>
    <property type="evidence" value="ECO:0007669"/>
    <property type="project" value="UniProtKB-SubCell"/>
</dbReference>
<keyword evidence="9" id="KW-1185">Reference proteome</keyword>
<protein>
    <submittedName>
        <fullName evidence="8">C6 transcription factor</fullName>
    </submittedName>
</protein>
<dbReference type="STRING" id="86049.A0A1C1CKH1"/>
<keyword evidence="5" id="KW-0539">Nucleus</keyword>
<reference evidence="9" key="1">
    <citation type="submission" date="2015-07" db="EMBL/GenBank/DDBJ databases">
        <authorList>
            <person name="Teixeira M.M."/>
            <person name="Souza R.C."/>
            <person name="Almeida L.G."/>
            <person name="Vicente V.A."/>
            <person name="de Hoog S."/>
            <person name="Bocca A.L."/>
            <person name="de Almeida S.R."/>
            <person name="Vasconcelos A.T."/>
            <person name="Felipe M.S."/>
        </authorList>
    </citation>
    <scope>NUCLEOTIDE SEQUENCE [LARGE SCALE GENOMIC DNA]</scope>
    <source>
        <strain evidence="9">KSF</strain>
    </source>
</reference>